<dbReference type="SMART" id="SM00953">
    <property type="entry name" value="RES"/>
    <property type="match status" value="1"/>
</dbReference>
<dbReference type="EMBL" id="JABBNB010000003">
    <property type="protein sequence ID" value="NMO00353.1"/>
    <property type="molecule type" value="Genomic_DNA"/>
</dbReference>
<accession>A0A848KV54</accession>
<dbReference type="InterPro" id="IPR014914">
    <property type="entry name" value="RES_dom"/>
</dbReference>
<evidence type="ECO:0000313" key="3">
    <source>
        <dbReference type="Proteomes" id="UP000550729"/>
    </source>
</evidence>
<evidence type="ECO:0000313" key="2">
    <source>
        <dbReference type="EMBL" id="NMO00353.1"/>
    </source>
</evidence>
<reference evidence="2 3" key="1">
    <citation type="submission" date="2020-04" db="EMBL/GenBank/DDBJ databases">
        <title>Gordonia sp. nov. TBRC 11910.</title>
        <authorList>
            <person name="Suriyachadkun C."/>
        </authorList>
    </citation>
    <scope>NUCLEOTIDE SEQUENCE [LARGE SCALE GENOMIC DNA]</scope>
    <source>
        <strain evidence="2 3">TBRC 11910</strain>
    </source>
</reference>
<name>A0A848KV54_9ACTN</name>
<evidence type="ECO:0000259" key="1">
    <source>
        <dbReference type="SMART" id="SM00953"/>
    </source>
</evidence>
<dbReference type="Proteomes" id="UP000550729">
    <property type="component" value="Unassembled WGS sequence"/>
</dbReference>
<dbReference type="AlphaFoldDB" id="A0A848KV54"/>
<dbReference type="RefSeq" id="WP_170192858.1">
    <property type="nucleotide sequence ID" value="NZ_JABBNB010000003.1"/>
</dbReference>
<sequence length="211" mass="23317">MLPPPPSVTDLRSIGVRAKETLTWKVRTPMWRVHATVGTHVLPWDAHRTWGPVLRFDQHPQPVGDHPKHGIWYGAADPRGALAEVFQETRVIDRHADAKYLTGLHFTRPLRLLDVGGVGDGVWITRAGGNHALDSAPHSRSQEWARVIYQAFDDVDGIAYRGRFAGGVCVALFERTADAFPSNPLLSLPLSHPGLEGRIATAALDLGYRFL</sequence>
<proteinExistence type="predicted"/>
<organism evidence="2 3">
    <name type="scientific">Gordonia asplenii</name>
    <dbReference type="NCBI Taxonomy" id="2725283"/>
    <lineage>
        <taxon>Bacteria</taxon>
        <taxon>Bacillati</taxon>
        <taxon>Actinomycetota</taxon>
        <taxon>Actinomycetes</taxon>
        <taxon>Mycobacteriales</taxon>
        <taxon>Gordoniaceae</taxon>
        <taxon>Gordonia</taxon>
    </lineage>
</organism>
<feature type="domain" description="RES" evidence="1">
    <location>
        <begin position="56"/>
        <end position="184"/>
    </location>
</feature>
<keyword evidence="3" id="KW-1185">Reference proteome</keyword>
<dbReference type="Pfam" id="PF08808">
    <property type="entry name" value="RES"/>
    <property type="match status" value="1"/>
</dbReference>
<comment type="caution">
    <text evidence="2">The sequence shown here is derived from an EMBL/GenBank/DDBJ whole genome shotgun (WGS) entry which is preliminary data.</text>
</comment>
<gene>
    <name evidence="2" type="ORF">HH308_03890</name>
</gene>
<protein>
    <submittedName>
        <fullName evidence="2">RES family NAD+ phosphorylase</fullName>
    </submittedName>
</protein>